<evidence type="ECO:0000313" key="4">
    <source>
        <dbReference type="EMBL" id="KAL3771399.1"/>
    </source>
</evidence>
<dbReference type="Pfam" id="PF13155">
    <property type="entry name" value="Toprim_2"/>
    <property type="match status" value="1"/>
</dbReference>
<dbReference type="AlphaFoldDB" id="A0ABD3N5Q4"/>
<proteinExistence type="predicted"/>
<feature type="region of interest" description="Disordered" evidence="1">
    <location>
        <begin position="367"/>
        <end position="398"/>
    </location>
</feature>
<dbReference type="Gene3D" id="3.40.1360.10">
    <property type="match status" value="1"/>
</dbReference>
<accession>A0ABD3N5Q4</accession>
<feature type="compositionally biased region" description="Basic residues" evidence="1">
    <location>
        <begin position="473"/>
        <end position="482"/>
    </location>
</feature>
<dbReference type="PROSITE" id="PS51199">
    <property type="entry name" value="SF4_HELICASE"/>
    <property type="match status" value="1"/>
</dbReference>
<feature type="region of interest" description="Disordered" evidence="1">
    <location>
        <begin position="432"/>
        <end position="451"/>
    </location>
</feature>
<feature type="compositionally biased region" description="Basic and acidic residues" evidence="1">
    <location>
        <begin position="432"/>
        <end position="443"/>
    </location>
</feature>
<dbReference type="InterPro" id="IPR007694">
    <property type="entry name" value="DNA_helicase_DnaB-like_C"/>
</dbReference>
<dbReference type="CDD" id="cd01122">
    <property type="entry name" value="Twinkle_C"/>
    <property type="match status" value="1"/>
</dbReference>
<comment type="caution">
    <text evidence="4">The sequence shown here is derived from an EMBL/GenBank/DDBJ whole genome shotgun (WGS) entry which is preliminary data.</text>
</comment>
<dbReference type="SUPFAM" id="SSF56731">
    <property type="entry name" value="DNA primase core"/>
    <property type="match status" value="1"/>
</dbReference>
<organism evidence="4 5">
    <name type="scientific">Discostella pseudostelligera</name>
    <dbReference type="NCBI Taxonomy" id="259834"/>
    <lineage>
        <taxon>Eukaryota</taxon>
        <taxon>Sar</taxon>
        <taxon>Stramenopiles</taxon>
        <taxon>Ochrophyta</taxon>
        <taxon>Bacillariophyta</taxon>
        <taxon>Coscinodiscophyceae</taxon>
        <taxon>Thalassiosirophycidae</taxon>
        <taxon>Stephanodiscales</taxon>
        <taxon>Stephanodiscaceae</taxon>
        <taxon>Discostella</taxon>
    </lineage>
</organism>
<dbReference type="Proteomes" id="UP001530293">
    <property type="component" value="Unassembled WGS sequence"/>
</dbReference>
<reference evidence="4 5" key="1">
    <citation type="submission" date="2024-10" db="EMBL/GenBank/DDBJ databases">
        <title>Updated reference genomes for cyclostephanoid diatoms.</title>
        <authorList>
            <person name="Roberts W.R."/>
            <person name="Alverson A.J."/>
        </authorList>
    </citation>
    <scope>NUCLEOTIDE SEQUENCE [LARGE SCALE GENOMIC DNA]</scope>
    <source>
        <strain evidence="4 5">AJA232-27</strain>
    </source>
</reference>
<name>A0ABD3N5Q4_9STRA</name>
<dbReference type="CDD" id="cd01029">
    <property type="entry name" value="TOPRIM_primases"/>
    <property type="match status" value="1"/>
</dbReference>
<feature type="region of interest" description="Disordered" evidence="1">
    <location>
        <begin position="473"/>
        <end position="511"/>
    </location>
</feature>
<feature type="compositionally biased region" description="Low complexity" evidence="1">
    <location>
        <begin position="254"/>
        <end position="279"/>
    </location>
</feature>
<keyword evidence="5" id="KW-1185">Reference proteome</keyword>
<feature type="domain" description="Toprim" evidence="2">
    <location>
        <begin position="559"/>
        <end position="636"/>
    </location>
</feature>
<evidence type="ECO:0000313" key="5">
    <source>
        <dbReference type="Proteomes" id="UP001530293"/>
    </source>
</evidence>
<dbReference type="PANTHER" id="PTHR12873:SF0">
    <property type="entry name" value="TWINKLE MTDNA HELICASE"/>
    <property type="match status" value="1"/>
</dbReference>
<dbReference type="Gene3D" id="3.40.50.300">
    <property type="entry name" value="P-loop containing nucleotide triphosphate hydrolases"/>
    <property type="match status" value="1"/>
</dbReference>
<sequence length="1004" mass="111354">MLRSIRSRDAIGRIYKLRHCSSNSNNNRIGGIGGGHGVDSDSVIQRSLLSVVDSGNDGREGTVGRGTSLSSSIQQHMQQQQQQNHHCSISINNMAGDMHAPSCMIASRSLPIQQSLRHYHTCHHHQHHHRRHQQQQHRIQPQTTIITTQRRSKVFVSRHNQTLNLTCQSIISFLHAHLPHLNSSGDHLRITSSHVILKECPFCSKPTNGKMDNMYKLYIRIGGGAYFCHRCGCKGSWYDFKNELSGGFIHETSSSTSSSSSSAASAAASSSGNAAGISSPHPHRTPHDDNNSNSNSNIVPHLPMPPKKLNSVYIAKLFDPSNSPIINPREHAALQYLMDVRGLKKSVLLKYGVGCAPYNFPATTINKQDGGNSSNHSNNNNANNNNNNNNNPTEENKKSTIGYVSSMCVTFPWMMRASEVAELEELRGSKFDWKENGDDHRDGTTTTASASATTMMTSKEGKHISEMTPLERHHFRKSRKNRTKGEVGTGAPLTVHATSEQEKEERDSDEADMEELLYGPYISRRIKVRSVEQKSWQRLDPPGGGFGFFGWHTVPHNASELIITEGEFDAMAVYQATGRPAVSLPNGCRSFPTELLVLLEKFDTIYLWMDNDGPGREGAEMFARKLGVERCLLVQPSGKRGWNGADRASSGGVSSSEDAAIEAGAAAPRPTPLPPKDANEALLMGWNLNELLDEARELPHEKILRFSDLRDQVIHEVVNPEKYRGTVVPSLPGFTSLIKGFRRGEMTVLTGPTGSGKTTFLGQLSLDLSEQGVNVLWVYERRSSGGACRENISEEEKQQQMLALMALADKFETLPMYFMKFHGGSDVDHVLDAMEYAAYVHDVEHIILDNMQFMISRQTIGKGSSYDKFDMQDIAIEKFRKFATDYNVHVTLVVHPRKEDEGAKLGMSSFFGSAKSTQEADTVLILQSDGKRKFIDVKKNRFDGTLGHVPLYFDRKSGRYSETPEINTPPRTSIPSGVSALNVGQLMGSRANSSYQDVRNQHPL</sequence>
<feature type="domain" description="SF4 helicase" evidence="3">
    <location>
        <begin position="720"/>
        <end position="967"/>
    </location>
</feature>
<dbReference type="InterPro" id="IPR006171">
    <property type="entry name" value="TOPRIM_dom"/>
</dbReference>
<feature type="compositionally biased region" description="Low complexity" evidence="1">
    <location>
        <begin position="372"/>
        <end position="391"/>
    </location>
</feature>
<feature type="region of interest" description="Disordered" evidence="1">
    <location>
        <begin position="254"/>
        <end position="303"/>
    </location>
</feature>
<dbReference type="InterPro" id="IPR034154">
    <property type="entry name" value="TOPRIM_DnaG/twinkle"/>
</dbReference>
<dbReference type="InterPro" id="IPR027032">
    <property type="entry name" value="Twinkle-like"/>
</dbReference>
<gene>
    <name evidence="4" type="ORF">ACHAWU_004672</name>
</gene>
<dbReference type="SUPFAM" id="SSF52540">
    <property type="entry name" value="P-loop containing nucleoside triphosphate hydrolases"/>
    <property type="match status" value="1"/>
</dbReference>
<dbReference type="Pfam" id="PF13481">
    <property type="entry name" value="AAA_25"/>
    <property type="match status" value="1"/>
</dbReference>
<feature type="region of interest" description="Disordered" evidence="1">
    <location>
        <begin position="641"/>
        <end position="674"/>
    </location>
</feature>
<evidence type="ECO:0000259" key="3">
    <source>
        <dbReference type="PROSITE" id="PS51199"/>
    </source>
</evidence>
<dbReference type="PANTHER" id="PTHR12873">
    <property type="entry name" value="T7-LIKE MITOCHONDRIAL DNA HELICASE"/>
    <property type="match status" value="1"/>
</dbReference>
<evidence type="ECO:0000259" key="2">
    <source>
        <dbReference type="PROSITE" id="PS50880"/>
    </source>
</evidence>
<dbReference type="EMBL" id="JALLBG020000024">
    <property type="protein sequence ID" value="KAL3771399.1"/>
    <property type="molecule type" value="Genomic_DNA"/>
</dbReference>
<protein>
    <recommendedName>
        <fullName evidence="6">SF4 helicase domain-containing protein</fullName>
    </recommendedName>
</protein>
<dbReference type="InterPro" id="IPR027417">
    <property type="entry name" value="P-loop_NTPase"/>
</dbReference>
<evidence type="ECO:0000256" key="1">
    <source>
        <dbReference type="SAM" id="MobiDB-lite"/>
    </source>
</evidence>
<dbReference type="PROSITE" id="PS50880">
    <property type="entry name" value="TOPRIM"/>
    <property type="match status" value="1"/>
</dbReference>
<evidence type="ECO:0008006" key="6">
    <source>
        <dbReference type="Google" id="ProtNLM"/>
    </source>
</evidence>